<keyword evidence="2" id="KW-1185">Reference proteome</keyword>
<name>A0A7L5BQZ9_9HYPH</name>
<gene>
    <name evidence="1" type="ORF">G3A56_26500</name>
</gene>
<dbReference type="KEGG" id="roy:G3A56_26500"/>
<dbReference type="Proteomes" id="UP000464865">
    <property type="component" value="Plasmid p5"/>
</dbReference>
<organism evidence="1 2">
    <name type="scientific">Rhizobium oryzihabitans</name>
    <dbReference type="NCBI Taxonomy" id="2267833"/>
    <lineage>
        <taxon>Bacteria</taxon>
        <taxon>Pseudomonadati</taxon>
        <taxon>Pseudomonadota</taxon>
        <taxon>Alphaproteobacteria</taxon>
        <taxon>Hyphomicrobiales</taxon>
        <taxon>Rhizobiaceae</taxon>
        <taxon>Rhizobium/Agrobacterium group</taxon>
        <taxon>Rhizobium</taxon>
    </lineage>
</organism>
<geneLocation type="plasmid" evidence="1 2">
    <name>p5</name>
</geneLocation>
<dbReference type="Pfam" id="PF20320">
    <property type="entry name" value="DUF6615"/>
    <property type="match status" value="1"/>
</dbReference>
<accession>A0A7L5BQZ9</accession>
<protein>
    <submittedName>
        <fullName evidence="1">Uncharacterized protein</fullName>
    </submittedName>
</protein>
<dbReference type="EMBL" id="CP048637">
    <property type="protein sequence ID" value="QIB41369.1"/>
    <property type="molecule type" value="Genomic_DNA"/>
</dbReference>
<sequence>MDWEFVNEKATDGRRYLRLHIQAKRAITNNSKRNPYWYYRELDHALLPPVASGKGGAAGTSTSTAPTKLYGQQHTTLINEAAKTPGCVPIYMLYNPGAAEEARNGKLPAVEGVNWIFADKIPKKVTIGRWPVAEKKLTKLRPHFHPLQELLCFGHGKVFRFPTNGATGFTLLYEQSGCPTPAELSDRLNRLRAPVDDSAEALNTIAAAEDIPVLTLEAIRSARGGRKGLADIPRPRIIFNSSGLEFEHLRS</sequence>
<evidence type="ECO:0000313" key="2">
    <source>
        <dbReference type="Proteomes" id="UP000464865"/>
    </source>
</evidence>
<evidence type="ECO:0000313" key="1">
    <source>
        <dbReference type="EMBL" id="QIB41369.1"/>
    </source>
</evidence>
<dbReference type="InterPro" id="IPR046723">
    <property type="entry name" value="DUF6615"/>
</dbReference>
<proteinExistence type="predicted"/>
<dbReference type="AlphaFoldDB" id="A0A7L5BQZ9"/>
<reference evidence="1 2" key="1">
    <citation type="submission" date="2020-02" db="EMBL/GenBank/DDBJ databases">
        <title>Plant-Promoting Endophytic Bacterium Rhizobium oryzihabitans sp. nov., Isolated from the Root of Rice.</title>
        <authorList>
            <person name="zhao J."/>
            <person name="Zhang G."/>
        </authorList>
    </citation>
    <scope>NUCLEOTIDE SEQUENCE [LARGE SCALE GENOMIC DNA]</scope>
    <source>
        <strain evidence="1 2">M15</strain>
        <plasmid evidence="1 2">p5</plasmid>
    </source>
</reference>
<keyword evidence="1" id="KW-0614">Plasmid</keyword>